<feature type="compositionally biased region" description="Acidic residues" evidence="5">
    <location>
        <begin position="91"/>
        <end position="105"/>
    </location>
</feature>
<dbReference type="EMBL" id="JAEFCI010012281">
    <property type="protein sequence ID" value="KAG5456107.1"/>
    <property type="molecule type" value="Genomic_DNA"/>
</dbReference>
<keyword evidence="4 6" id="KW-0472">Membrane</keyword>
<keyword evidence="3 6" id="KW-1133">Transmembrane helix</keyword>
<feature type="region of interest" description="Disordered" evidence="5">
    <location>
        <begin position="1"/>
        <end position="28"/>
    </location>
</feature>
<evidence type="ECO:0000256" key="2">
    <source>
        <dbReference type="ARBA" id="ARBA00022692"/>
    </source>
</evidence>
<dbReference type="Proteomes" id="UP000673691">
    <property type="component" value="Unassembled WGS sequence"/>
</dbReference>
<evidence type="ECO:0000256" key="5">
    <source>
        <dbReference type="SAM" id="MobiDB-lite"/>
    </source>
</evidence>
<dbReference type="Pfam" id="PF05653">
    <property type="entry name" value="Mg_trans_NIPA"/>
    <property type="match status" value="1"/>
</dbReference>
<comment type="caution">
    <text evidence="7">The sequence shown here is derived from an EMBL/GenBank/DDBJ whole genome shotgun (WGS) entry which is preliminary data.</text>
</comment>
<feature type="compositionally biased region" description="Polar residues" evidence="5">
    <location>
        <begin position="67"/>
        <end position="80"/>
    </location>
</feature>
<proteinExistence type="predicted"/>
<dbReference type="GO" id="GO:0015095">
    <property type="term" value="F:magnesium ion transmembrane transporter activity"/>
    <property type="evidence" value="ECO:0007669"/>
    <property type="project" value="InterPro"/>
</dbReference>
<evidence type="ECO:0000313" key="8">
    <source>
        <dbReference type="Proteomes" id="UP000673691"/>
    </source>
</evidence>
<feature type="region of interest" description="Disordered" evidence="5">
    <location>
        <begin position="56"/>
        <end position="107"/>
    </location>
</feature>
<keyword evidence="8" id="KW-1185">Reference proteome</keyword>
<dbReference type="AlphaFoldDB" id="A0A8H7ZND2"/>
<accession>A0A8H7ZND2</accession>
<dbReference type="InterPro" id="IPR008521">
    <property type="entry name" value="Mg_trans_NIPA"/>
</dbReference>
<dbReference type="OrthoDB" id="6428174at2759"/>
<evidence type="ECO:0000256" key="4">
    <source>
        <dbReference type="ARBA" id="ARBA00023136"/>
    </source>
</evidence>
<organism evidence="7 8">
    <name type="scientific">Olpidium bornovanus</name>
    <dbReference type="NCBI Taxonomy" id="278681"/>
    <lineage>
        <taxon>Eukaryota</taxon>
        <taxon>Fungi</taxon>
        <taxon>Fungi incertae sedis</taxon>
        <taxon>Olpidiomycota</taxon>
        <taxon>Olpidiomycotina</taxon>
        <taxon>Olpidiomycetes</taxon>
        <taxon>Olpidiales</taxon>
        <taxon>Olpidiaceae</taxon>
        <taxon>Olpidium</taxon>
    </lineage>
</organism>
<protein>
    <submittedName>
        <fullName evidence="7">Uncharacterized protein</fullName>
    </submittedName>
</protein>
<sequence>MQRPSAHQHIESIYPPPPTIAAAPSPATVAVDSLQTENAMGIAGRVISDASAYTASSTFNEPAPPNESVSEGKSTSQSAARNDGAAPASDYGEDEEDEGYEEEDQNNAGPNYLKSKYWWAGMILMVSGEVGNFLGMFPCMCFFIMGVVPPIIKGAGRYAAVGYTIGWLTNRKYDPTVGNFSRRRTSSGIGFP</sequence>
<reference evidence="7 8" key="1">
    <citation type="journal article" name="Sci. Rep.">
        <title>Genome-scale phylogenetic analyses confirm Olpidium as the closest living zoosporic fungus to the non-flagellated, terrestrial fungi.</title>
        <authorList>
            <person name="Chang Y."/>
            <person name="Rochon D."/>
            <person name="Sekimoto S."/>
            <person name="Wang Y."/>
            <person name="Chovatia M."/>
            <person name="Sandor L."/>
            <person name="Salamov A."/>
            <person name="Grigoriev I.V."/>
            <person name="Stajich J.E."/>
            <person name="Spatafora J.W."/>
        </authorList>
    </citation>
    <scope>NUCLEOTIDE SEQUENCE [LARGE SCALE GENOMIC DNA]</scope>
    <source>
        <strain evidence="7">S191</strain>
    </source>
</reference>
<comment type="subcellular location">
    <subcellularLocation>
        <location evidence="1">Membrane</location>
        <topology evidence="1">Multi-pass membrane protein</topology>
    </subcellularLocation>
</comment>
<name>A0A8H7ZND2_9FUNG</name>
<evidence type="ECO:0000256" key="1">
    <source>
        <dbReference type="ARBA" id="ARBA00004141"/>
    </source>
</evidence>
<evidence type="ECO:0000313" key="7">
    <source>
        <dbReference type="EMBL" id="KAG5456107.1"/>
    </source>
</evidence>
<evidence type="ECO:0000256" key="3">
    <source>
        <dbReference type="ARBA" id="ARBA00022989"/>
    </source>
</evidence>
<evidence type="ECO:0000256" key="6">
    <source>
        <dbReference type="SAM" id="Phobius"/>
    </source>
</evidence>
<gene>
    <name evidence="7" type="ORF">BJ554DRAFT_4248</name>
</gene>
<feature type="transmembrane region" description="Helical" evidence="6">
    <location>
        <begin position="117"/>
        <end position="148"/>
    </location>
</feature>
<dbReference type="GO" id="GO:0016020">
    <property type="term" value="C:membrane"/>
    <property type="evidence" value="ECO:0007669"/>
    <property type="project" value="UniProtKB-SubCell"/>
</dbReference>
<keyword evidence="2 6" id="KW-0812">Transmembrane</keyword>